<dbReference type="PROSITE" id="PS50075">
    <property type="entry name" value="CARRIER"/>
    <property type="match status" value="1"/>
</dbReference>
<dbReference type="EMBL" id="CAJFCV020000002">
    <property type="protein sequence ID" value="CAG9099793.1"/>
    <property type="molecule type" value="Genomic_DNA"/>
</dbReference>
<keyword evidence="7 8" id="KW-0275">Fatty acid biosynthesis</keyword>
<keyword evidence="13" id="KW-1185">Reference proteome</keyword>
<keyword evidence="3 8" id="KW-0444">Lipid biosynthesis</keyword>
<evidence type="ECO:0000256" key="5">
    <source>
        <dbReference type="ARBA" id="ARBA00022832"/>
    </source>
</evidence>
<dbReference type="Proteomes" id="UP000659654">
    <property type="component" value="Unassembled WGS sequence"/>
</dbReference>
<gene>
    <name evidence="10" type="ORF">BXYJ_LOCUS4579</name>
</gene>
<evidence type="ECO:0000256" key="7">
    <source>
        <dbReference type="ARBA" id="ARBA00023160"/>
    </source>
</evidence>
<dbReference type="InterPro" id="IPR006162">
    <property type="entry name" value="Ppantetheine_attach_site"/>
</dbReference>
<evidence type="ECO:0000256" key="2">
    <source>
        <dbReference type="ARBA" id="ARBA00022450"/>
    </source>
</evidence>
<keyword evidence="5" id="KW-0276">Fatty acid metabolism</keyword>
<dbReference type="EMBL" id="CAJFDI010000002">
    <property type="protein sequence ID" value="CAD5216526.1"/>
    <property type="molecule type" value="Genomic_DNA"/>
</dbReference>
<dbReference type="GO" id="GO:0000036">
    <property type="term" value="F:acyl carrier activity"/>
    <property type="evidence" value="ECO:0007669"/>
    <property type="project" value="TreeGrafter"/>
</dbReference>
<dbReference type="PANTHER" id="PTHR20863">
    <property type="entry name" value="ACYL CARRIER PROTEIN"/>
    <property type="match status" value="1"/>
</dbReference>
<dbReference type="Pfam" id="PF00550">
    <property type="entry name" value="PP-binding"/>
    <property type="match status" value="1"/>
</dbReference>
<dbReference type="SMR" id="A0A1I7SWQ2"/>
<dbReference type="OrthoDB" id="448946at2759"/>
<dbReference type="Proteomes" id="UP000582659">
    <property type="component" value="Unassembled WGS sequence"/>
</dbReference>
<evidence type="ECO:0000313" key="12">
    <source>
        <dbReference type="Proteomes" id="UP000095284"/>
    </source>
</evidence>
<keyword evidence="2 8" id="KW-0596">Phosphopantetheine</keyword>
<dbReference type="GO" id="GO:0000035">
    <property type="term" value="F:acyl binding"/>
    <property type="evidence" value="ECO:0007669"/>
    <property type="project" value="TreeGrafter"/>
</dbReference>
<evidence type="ECO:0000259" key="9">
    <source>
        <dbReference type="PROSITE" id="PS50075"/>
    </source>
</evidence>
<dbReference type="SUPFAM" id="SSF47336">
    <property type="entry name" value="ACP-like"/>
    <property type="match status" value="1"/>
</dbReference>
<organism evidence="12 14">
    <name type="scientific">Bursaphelenchus xylophilus</name>
    <name type="common">Pinewood nematode worm</name>
    <name type="synonym">Aphelenchoides xylophilus</name>
    <dbReference type="NCBI Taxonomy" id="6326"/>
    <lineage>
        <taxon>Eukaryota</taxon>
        <taxon>Metazoa</taxon>
        <taxon>Ecdysozoa</taxon>
        <taxon>Nematoda</taxon>
        <taxon>Chromadorea</taxon>
        <taxon>Rhabditida</taxon>
        <taxon>Tylenchina</taxon>
        <taxon>Tylenchomorpha</taxon>
        <taxon>Aphelenchoidea</taxon>
        <taxon>Aphelenchoididae</taxon>
        <taxon>Bursaphelenchus</taxon>
    </lineage>
</organism>
<evidence type="ECO:0000256" key="6">
    <source>
        <dbReference type="ARBA" id="ARBA00023098"/>
    </source>
</evidence>
<dbReference type="InterPro" id="IPR003231">
    <property type="entry name" value="ACP"/>
</dbReference>
<feature type="domain" description="Carrier" evidence="9">
    <location>
        <begin position="65"/>
        <end position="143"/>
    </location>
</feature>
<dbReference type="WBParaSite" id="BXY_1748300.1">
    <property type="protein sequence ID" value="BXY_1748300.1"/>
    <property type="gene ID" value="BXY_1748300"/>
</dbReference>
<dbReference type="GO" id="GO:0005739">
    <property type="term" value="C:mitochondrion"/>
    <property type="evidence" value="ECO:0007669"/>
    <property type="project" value="TreeGrafter"/>
</dbReference>
<keyword evidence="6" id="KW-0443">Lipid metabolism</keyword>
<evidence type="ECO:0000313" key="10">
    <source>
        <dbReference type="EMBL" id="CAD5216526.1"/>
    </source>
</evidence>
<evidence type="ECO:0000313" key="14">
    <source>
        <dbReference type="WBParaSite" id="BXY_1748300.1"/>
    </source>
</evidence>
<dbReference type="eggNOG" id="KOG1748">
    <property type="taxonomic scope" value="Eukaryota"/>
</dbReference>
<dbReference type="HAMAP" id="MF_01217">
    <property type="entry name" value="Acyl_carrier"/>
    <property type="match status" value="1"/>
</dbReference>
<dbReference type="PROSITE" id="PS00012">
    <property type="entry name" value="PHOSPHOPANTETHEINE"/>
    <property type="match status" value="1"/>
</dbReference>
<keyword evidence="4" id="KW-0597">Phosphoprotein</keyword>
<evidence type="ECO:0000256" key="8">
    <source>
        <dbReference type="RuleBase" id="RU000722"/>
    </source>
</evidence>
<evidence type="ECO:0000313" key="13">
    <source>
        <dbReference type="Proteomes" id="UP000659654"/>
    </source>
</evidence>
<dbReference type="Proteomes" id="UP000095284">
    <property type="component" value="Unplaced"/>
</dbReference>
<dbReference type="InterPro" id="IPR036736">
    <property type="entry name" value="ACP-like_sf"/>
</dbReference>
<reference evidence="11" key="2">
    <citation type="submission" date="2020-08" db="EMBL/GenBank/DDBJ databases">
        <authorList>
            <person name="Kikuchi T."/>
        </authorList>
    </citation>
    <scope>NUCLEOTIDE SEQUENCE</scope>
    <source>
        <strain evidence="10">Ka4C1</strain>
    </source>
</reference>
<dbReference type="Gene3D" id="1.10.1200.10">
    <property type="entry name" value="ACP-like"/>
    <property type="match status" value="1"/>
</dbReference>
<comment type="similarity">
    <text evidence="1">Belongs to the acyl carrier protein (ACP) family.</text>
</comment>
<reference evidence="14" key="1">
    <citation type="submission" date="2016-11" db="UniProtKB">
        <authorList>
            <consortium name="WormBaseParasite"/>
        </authorList>
    </citation>
    <scope>IDENTIFICATION</scope>
</reference>
<dbReference type="InterPro" id="IPR009081">
    <property type="entry name" value="PP-bd_ACP"/>
</dbReference>
<name>A0A1I7SWQ2_BURXY</name>
<evidence type="ECO:0000313" key="11">
    <source>
        <dbReference type="EMBL" id="CAG9099793.1"/>
    </source>
</evidence>
<proteinExistence type="inferred from homology"/>
<evidence type="ECO:0000256" key="3">
    <source>
        <dbReference type="ARBA" id="ARBA00022516"/>
    </source>
</evidence>
<sequence length="147" mass="16811">MFRLIPRSRTLLSLPKRCVAISQPGFSHIPAMLSTPLHSNFTSKHYSTVSTFGGTAEPPKQLTIKEVEEKVIKAIKAWDRFPQDRVDKLTLEARFVEDLGFDSLDLVEITMALEDEFGFEIPEGDVDKLKTPRDIQKYVCEHEDIFE</sequence>
<dbReference type="AlphaFoldDB" id="A0A1I7SWQ2"/>
<protein>
    <recommendedName>
        <fullName evidence="8">Acyl carrier protein</fullName>
    </recommendedName>
</protein>
<dbReference type="PANTHER" id="PTHR20863:SF27">
    <property type="entry name" value="ACYL CARRIER PROTEIN"/>
    <property type="match status" value="1"/>
</dbReference>
<comment type="function">
    <text evidence="8">Carrier of the growing fatty acid chain in fatty acid biosynthesis.</text>
</comment>
<evidence type="ECO:0000256" key="1">
    <source>
        <dbReference type="ARBA" id="ARBA00010930"/>
    </source>
</evidence>
<accession>A0A1I7SWQ2</accession>
<evidence type="ECO:0000256" key="4">
    <source>
        <dbReference type="ARBA" id="ARBA00022553"/>
    </source>
</evidence>